<dbReference type="EMBL" id="JAHLQI010000003">
    <property type="protein sequence ID" value="MBU5490372.1"/>
    <property type="molecule type" value="Genomic_DNA"/>
</dbReference>
<organism evidence="2 3">
    <name type="scientific">Butyricicoccus intestinisimiae</name>
    <dbReference type="NCBI Taxonomy" id="2841509"/>
    <lineage>
        <taxon>Bacteria</taxon>
        <taxon>Bacillati</taxon>
        <taxon>Bacillota</taxon>
        <taxon>Clostridia</taxon>
        <taxon>Eubacteriales</taxon>
        <taxon>Butyricicoccaceae</taxon>
        <taxon>Butyricicoccus</taxon>
    </lineage>
</organism>
<evidence type="ECO:0000313" key="2">
    <source>
        <dbReference type="EMBL" id="MBU5490372.1"/>
    </source>
</evidence>
<reference evidence="2 3" key="1">
    <citation type="submission" date="2021-06" db="EMBL/GenBank/DDBJ databases">
        <authorList>
            <person name="Sun Q."/>
            <person name="Li D."/>
        </authorList>
    </citation>
    <scope>NUCLEOTIDE SEQUENCE [LARGE SCALE GENOMIC DNA]</scope>
    <source>
        <strain evidence="2 3">MSJd-7</strain>
    </source>
</reference>
<sequence>MKRCNRLLCLTLSVSLLLGLLTGCGKKNADDNGTPATTQALTAQDTDTMHLNMLFSLISTPDSGVTELLGDGSSQKYNADGELTAREFDDGIVYGCKVTFTVYYNTYGDVTSICILFPKSDDMTEDQLRDTVTELVGRNPDGDEWKADTATVTLSDTEDGLTLQLEQFEADTADSGTQH</sequence>
<feature type="signal peptide" evidence="1">
    <location>
        <begin position="1"/>
        <end position="29"/>
    </location>
</feature>
<keyword evidence="1" id="KW-0732">Signal</keyword>
<protein>
    <recommendedName>
        <fullName evidence="4">Lipoprotein</fullName>
    </recommendedName>
</protein>
<comment type="caution">
    <text evidence="2">The sequence shown here is derived from an EMBL/GenBank/DDBJ whole genome shotgun (WGS) entry which is preliminary data.</text>
</comment>
<dbReference type="PROSITE" id="PS51257">
    <property type="entry name" value="PROKAR_LIPOPROTEIN"/>
    <property type="match status" value="1"/>
</dbReference>
<accession>A0ABS6ET35</accession>
<name>A0ABS6ET35_9FIRM</name>
<evidence type="ECO:0000313" key="3">
    <source>
        <dbReference type="Proteomes" id="UP000783588"/>
    </source>
</evidence>
<evidence type="ECO:0000256" key="1">
    <source>
        <dbReference type="SAM" id="SignalP"/>
    </source>
</evidence>
<dbReference type="RefSeq" id="WP_216470032.1">
    <property type="nucleotide sequence ID" value="NZ_JAHLQI010000003.1"/>
</dbReference>
<gene>
    <name evidence="2" type="ORF">KQI75_07025</name>
</gene>
<evidence type="ECO:0008006" key="4">
    <source>
        <dbReference type="Google" id="ProtNLM"/>
    </source>
</evidence>
<proteinExistence type="predicted"/>
<feature type="chain" id="PRO_5046976978" description="Lipoprotein" evidence="1">
    <location>
        <begin position="30"/>
        <end position="179"/>
    </location>
</feature>
<keyword evidence="3" id="KW-1185">Reference proteome</keyword>
<dbReference type="Proteomes" id="UP000783588">
    <property type="component" value="Unassembled WGS sequence"/>
</dbReference>